<dbReference type="GO" id="GO:0003964">
    <property type="term" value="F:RNA-directed DNA polymerase activity"/>
    <property type="evidence" value="ECO:0007669"/>
    <property type="project" value="UniProtKB-KW"/>
</dbReference>
<keyword evidence="1" id="KW-0808">Transferase</keyword>
<proteinExistence type="predicted"/>
<evidence type="ECO:0000313" key="2">
    <source>
        <dbReference type="Proteomes" id="UP000747542"/>
    </source>
</evidence>
<sequence>MDLGILNTGDITHYHIQTNTTTAVDLSLGSADSLLDFEWRVTDDFRRCDHYPILLSSLEVLPTPQIPRWRLDKADWDLFKELTKVVKCTEEFPFVDEVVEYSGIRLGCAGHCSNPRTSGFVAR</sequence>
<dbReference type="EMBL" id="JAHLQT010007291">
    <property type="protein sequence ID" value="KAG7174713.1"/>
    <property type="molecule type" value="Genomic_DNA"/>
</dbReference>
<protein>
    <submittedName>
        <fullName evidence="1">Putative RNA-directed DNA polymerase from mobile element jockey-like 92</fullName>
    </submittedName>
</protein>
<dbReference type="AlphaFoldDB" id="A0A8J5N8K7"/>
<gene>
    <name evidence="1" type="ORF">Hamer_G025948</name>
</gene>
<organism evidence="1 2">
    <name type="scientific">Homarus americanus</name>
    <name type="common">American lobster</name>
    <dbReference type="NCBI Taxonomy" id="6706"/>
    <lineage>
        <taxon>Eukaryota</taxon>
        <taxon>Metazoa</taxon>
        <taxon>Ecdysozoa</taxon>
        <taxon>Arthropoda</taxon>
        <taxon>Crustacea</taxon>
        <taxon>Multicrustacea</taxon>
        <taxon>Malacostraca</taxon>
        <taxon>Eumalacostraca</taxon>
        <taxon>Eucarida</taxon>
        <taxon>Decapoda</taxon>
        <taxon>Pleocyemata</taxon>
        <taxon>Astacidea</taxon>
        <taxon>Nephropoidea</taxon>
        <taxon>Nephropidae</taxon>
        <taxon>Homarus</taxon>
    </lineage>
</organism>
<keyword evidence="1" id="KW-0548">Nucleotidyltransferase</keyword>
<reference evidence="1" key="1">
    <citation type="journal article" date="2021" name="Sci. Adv.">
        <title>The American lobster genome reveals insights on longevity, neural, and immune adaptations.</title>
        <authorList>
            <person name="Polinski J.M."/>
            <person name="Zimin A.V."/>
            <person name="Clark K.F."/>
            <person name="Kohn A.B."/>
            <person name="Sadowski N."/>
            <person name="Timp W."/>
            <person name="Ptitsyn A."/>
            <person name="Khanna P."/>
            <person name="Romanova D.Y."/>
            <person name="Williams P."/>
            <person name="Greenwood S.J."/>
            <person name="Moroz L.L."/>
            <person name="Walt D.R."/>
            <person name="Bodnar A.G."/>
        </authorList>
    </citation>
    <scope>NUCLEOTIDE SEQUENCE</scope>
    <source>
        <strain evidence="1">GMGI-L3</strain>
    </source>
</reference>
<comment type="caution">
    <text evidence="1">The sequence shown here is derived from an EMBL/GenBank/DDBJ whole genome shotgun (WGS) entry which is preliminary data.</text>
</comment>
<accession>A0A8J5N8K7</accession>
<name>A0A8J5N8K7_HOMAM</name>
<keyword evidence="1" id="KW-0695">RNA-directed DNA polymerase</keyword>
<evidence type="ECO:0000313" key="1">
    <source>
        <dbReference type="EMBL" id="KAG7174713.1"/>
    </source>
</evidence>
<dbReference type="Proteomes" id="UP000747542">
    <property type="component" value="Unassembled WGS sequence"/>
</dbReference>
<keyword evidence="2" id="KW-1185">Reference proteome</keyword>